<dbReference type="SMART" id="SM00606">
    <property type="entry name" value="CBD_IV"/>
    <property type="match status" value="1"/>
</dbReference>
<sequence length="1530" mass="163117">MIRPTLTGALVAALAVAVPSTIGQPPATAQEPVPQHEAGFDALVFSKTTNFYHESIPAGVAAIESLGEEHGFNVVVSDDSTMFTDETLAEFEVVIFNNTNSTPQAGNLLGGDQRAAFERYIQAGGGFVGIHSASGTERDWPWYGELVGAFFASHPAVQELEVEVDDPQHPSTAHLPQEWTRTAEPYDFATNPRGDVHVLASYDSKSYEGDQMGADHPISWCQRYDGGRSWYTGMGHASSAFTDEPLFLDHLLGGIEWAAGAAEGDCGATAGANFEKIQLDGNTDDPLAMDIDDRGRVFYVQRGGALKYYDPQTSRTHRAATFDVLVEHTHGMHGIVLDPDFTENHWLYVYYSPLNKDVSLVSRFTFDEQTGTLDMDSEKVLFEINSQRDVNAHEGGGMDFDADGNLYVATGDNSLPCCSGYGATDERPGHEHSDAQRSSANTNDLRGKVLRVHPTDTVAGGYTIPEGNLFEPGTPRTRPEIYVMGLRNPYRIHVDNETGWLYWGDVGPDARNDSDTRGSKGYDEYNQAREAGFFGWPYCIGDNHAYNDHDFATGESGPLYDCAGGPVNDSPNNTGAQQLPPAQPAWMSYPYGVSPQYPELGSGGRLAIGGPTYHFDPELDSEAKFPEYYDDTVFVAEWTRNAIFEVKLDENGDPAVINPFLPGKEFLRPIDMQFGPDGSMYVIEWGSNYGGSGRGDPNTDSGIYKINYAKIGERSPDARASATPTSGQPPLTVQFSSDASGDPDEHPISYAWDFDADGTVDSTDPNPVHTYTERGDYTAQLTVTDPTGRTGVSNVPITVGNTAPVVEMVEPRDGQVFGFGEPIDFDVRVTDAEDGSSEDGTIDCQQVVTQPRLGHDEHGHPLERYRGCAGTVEAIVDEGHDEHDNIFYIVDTTYTDQGGTGASALTGGDSAILQPRLKQAEHWTGAGDVALYDTQEGDGGRMVGQIGHRDWISFEPVNLHGVTQLTFRVASSGSGGTIELRTDAVDGPVIGSVDVAPTGGSRTFETVTAQVDDPGGTHELFLVFTDEPGQEYLFNLDWMRFENPATDPLREVGGLAGDLRDTTAAHAGALDDEQESYLGDLAGRVEAAAEAALDVADTSGTDDPAFTEHVDEAFTHVAGGRRWITGQVDAGELTDEVATDLLTPVTAAHDVLSGAVAELYGLDATLETDAAEVVAGEPVLANATLSNDGNRPVRDPGLALEVPEGWDAERVGASDLRVLEPGAAVTGRWRLTPPATAEPAEVELAGTASFVHRGRSPATLPLTAELDVLAAVEVSGMDVGTPVFSGRANTATVSVTNNRSAQAAEVDVTVDVPADWSASTGSVTVPAGSTRQVDVTVSPPAGAPAAGEVATPRLTARVTADGTAVAGAPESTTYVVPHGDDVAIALDGGSAGSPVLDSYTGLASGDEWDPERGFGWVSGPPQERDRGHPDALRRDFVLDNSGPGELRVAVPPGEHVFSLLTGDPDYSTSGFVVSADGSVVSPARATMPEDTYAWKEFTLDGGASGRTVDLTLSSPDGSYWRMLALVARAR</sequence>
<keyword evidence="1 3" id="KW-0732">Signal</keyword>
<dbReference type="InterPro" id="IPR035986">
    <property type="entry name" value="PKD_dom_sf"/>
</dbReference>
<proteinExistence type="predicted"/>
<dbReference type="Pfam" id="PF18911">
    <property type="entry name" value="PKD_4"/>
    <property type="match status" value="1"/>
</dbReference>
<dbReference type="InterPro" id="IPR008979">
    <property type="entry name" value="Galactose-bd-like_sf"/>
</dbReference>
<feature type="compositionally biased region" description="Polar residues" evidence="2">
    <location>
        <begin position="722"/>
        <end position="739"/>
    </location>
</feature>
<feature type="region of interest" description="Disordered" evidence="2">
    <location>
        <begin position="1410"/>
        <end position="1429"/>
    </location>
</feature>
<evidence type="ECO:0000256" key="1">
    <source>
        <dbReference type="ARBA" id="ARBA00022729"/>
    </source>
</evidence>
<dbReference type="SMART" id="SM00089">
    <property type="entry name" value="PKD"/>
    <property type="match status" value="1"/>
</dbReference>
<dbReference type="EMBL" id="PYGE01000015">
    <property type="protein sequence ID" value="PSL01079.1"/>
    <property type="molecule type" value="Genomic_DNA"/>
</dbReference>
<dbReference type="PANTHER" id="PTHR40469">
    <property type="entry name" value="SECRETED GLYCOSYL HYDROLASE"/>
    <property type="match status" value="1"/>
</dbReference>
<dbReference type="RefSeq" id="WP_106538666.1">
    <property type="nucleotide sequence ID" value="NZ_ML142900.1"/>
</dbReference>
<keyword evidence="7" id="KW-1185">Reference proteome</keyword>
<gene>
    <name evidence="6" type="ORF">CLV30_11514</name>
</gene>
<dbReference type="Pfam" id="PF03422">
    <property type="entry name" value="CBM_6"/>
    <property type="match status" value="1"/>
</dbReference>
<dbReference type="GO" id="GO:0005975">
    <property type="term" value="P:carbohydrate metabolic process"/>
    <property type="evidence" value="ECO:0007669"/>
    <property type="project" value="UniProtKB-ARBA"/>
</dbReference>
<evidence type="ECO:0000313" key="6">
    <source>
        <dbReference type="EMBL" id="PSL01079.1"/>
    </source>
</evidence>
<name>A0A2P8DV15_9ACTN</name>
<comment type="caution">
    <text evidence="6">The sequence shown here is derived from an EMBL/GenBank/DDBJ whole genome shotgun (WGS) entry which is preliminary data.</text>
</comment>
<evidence type="ECO:0000256" key="3">
    <source>
        <dbReference type="SAM" id="SignalP"/>
    </source>
</evidence>
<feature type="domain" description="PKD" evidence="4">
    <location>
        <begin position="716"/>
        <end position="799"/>
    </location>
</feature>
<dbReference type="PANTHER" id="PTHR40469:SF2">
    <property type="entry name" value="GALACTOSE-BINDING DOMAIN-LIKE SUPERFAMILY PROTEIN"/>
    <property type="match status" value="1"/>
</dbReference>
<dbReference type="InterPro" id="IPR029010">
    <property type="entry name" value="ThuA-like"/>
</dbReference>
<dbReference type="Gene3D" id="2.60.120.260">
    <property type="entry name" value="Galactose-binding domain-like"/>
    <property type="match status" value="1"/>
</dbReference>
<reference evidence="6 7" key="1">
    <citation type="submission" date="2018-03" db="EMBL/GenBank/DDBJ databases">
        <title>Genomic Encyclopedia of Archaeal and Bacterial Type Strains, Phase II (KMG-II): from individual species to whole genera.</title>
        <authorList>
            <person name="Goeker M."/>
        </authorList>
    </citation>
    <scope>NUCLEOTIDE SEQUENCE [LARGE SCALE GENOMIC DNA]</scope>
    <source>
        <strain evidence="6 7">DSM 45211</strain>
    </source>
</reference>
<dbReference type="SUPFAM" id="SSF52317">
    <property type="entry name" value="Class I glutamine amidotransferase-like"/>
    <property type="match status" value="1"/>
</dbReference>
<dbReference type="InterPro" id="IPR022409">
    <property type="entry name" value="PKD/Chitinase_dom"/>
</dbReference>
<feature type="compositionally biased region" description="Basic and acidic residues" evidence="2">
    <location>
        <begin position="424"/>
        <end position="435"/>
    </location>
</feature>
<dbReference type="GO" id="GO:0030246">
    <property type="term" value="F:carbohydrate binding"/>
    <property type="evidence" value="ECO:0007669"/>
    <property type="project" value="InterPro"/>
</dbReference>
<feature type="region of interest" description="Disordered" evidence="2">
    <location>
        <begin position="420"/>
        <end position="443"/>
    </location>
</feature>
<dbReference type="Pfam" id="PF06283">
    <property type="entry name" value="ThuA"/>
    <property type="match status" value="1"/>
</dbReference>
<dbReference type="PROSITE" id="PS50093">
    <property type="entry name" value="PKD"/>
    <property type="match status" value="1"/>
</dbReference>
<evidence type="ECO:0000313" key="7">
    <source>
        <dbReference type="Proteomes" id="UP000243528"/>
    </source>
</evidence>
<dbReference type="PROSITE" id="PS51175">
    <property type="entry name" value="CBM6"/>
    <property type="match status" value="1"/>
</dbReference>
<dbReference type="Gene3D" id="2.60.40.10">
    <property type="entry name" value="Immunoglobulins"/>
    <property type="match status" value="1"/>
</dbReference>
<dbReference type="Gene3D" id="2.120.10.30">
    <property type="entry name" value="TolB, C-terminal domain"/>
    <property type="match status" value="1"/>
</dbReference>
<dbReference type="InterPro" id="IPR029062">
    <property type="entry name" value="Class_I_gatase-like"/>
</dbReference>
<evidence type="ECO:0000259" key="4">
    <source>
        <dbReference type="PROSITE" id="PS50093"/>
    </source>
</evidence>
<dbReference type="InterPro" id="IPR013783">
    <property type="entry name" value="Ig-like_fold"/>
</dbReference>
<evidence type="ECO:0000259" key="5">
    <source>
        <dbReference type="PROSITE" id="PS51175"/>
    </source>
</evidence>
<feature type="signal peptide" evidence="3">
    <location>
        <begin position="1"/>
        <end position="29"/>
    </location>
</feature>
<dbReference type="InterPro" id="IPR006584">
    <property type="entry name" value="Cellulose-bd_IV"/>
</dbReference>
<feature type="chain" id="PRO_5015129414" evidence="3">
    <location>
        <begin position="30"/>
        <end position="1530"/>
    </location>
</feature>
<accession>A0A2P8DV15</accession>
<dbReference type="Proteomes" id="UP000243528">
    <property type="component" value="Unassembled WGS sequence"/>
</dbReference>
<dbReference type="Pfam" id="PF10633">
    <property type="entry name" value="NPCBM_assoc"/>
    <property type="match status" value="2"/>
</dbReference>
<dbReference type="SUPFAM" id="SSF49299">
    <property type="entry name" value="PKD domain"/>
    <property type="match status" value="1"/>
</dbReference>
<dbReference type="Pfam" id="PF07995">
    <property type="entry name" value="GSDH"/>
    <property type="match status" value="1"/>
</dbReference>
<dbReference type="InterPro" id="IPR018905">
    <property type="entry name" value="A-galactase_NEW3"/>
</dbReference>
<dbReference type="CDD" id="cd04084">
    <property type="entry name" value="CBM6_xylanase-like"/>
    <property type="match status" value="1"/>
</dbReference>
<dbReference type="SUPFAM" id="SSF50952">
    <property type="entry name" value="Soluble quinoprotein glucose dehydrogenase"/>
    <property type="match status" value="1"/>
</dbReference>
<dbReference type="Gene3D" id="2.60.120.430">
    <property type="entry name" value="Galactose-binding lectin"/>
    <property type="match status" value="1"/>
</dbReference>
<dbReference type="InterPro" id="IPR011041">
    <property type="entry name" value="Quinoprot_gluc/sorb_DH_b-prop"/>
</dbReference>
<feature type="domain" description="CBM6" evidence="5">
    <location>
        <begin position="915"/>
        <end position="1042"/>
    </location>
</feature>
<dbReference type="InterPro" id="IPR000601">
    <property type="entry name" value="PKD_dom"/>
</dbReference>
<evidence type="ECO:0000256" key="2">
    <source>
        <dbReference type="SAM" id="MobiDB-lite"/>
    </source>
</evidence>
<organism evidence="6 7">
    <name type="scientific">Haloactinopolyspora alba</name>
    <dbReference type="NCBI Taxonomy" id="648780"/>
    <lineage>
        <taxon>Bacteria</taxon>
        <taxon>Bacillati</taxon>
        <taxon>Actinomycetota</taxon>
        <taxon>Actinomycetes</taxon>
        <taxon>Jiangellales</taxon>
        <taxon>Jiangellaceae</taxon>
        <taxon>Haloactinopolyspora</taxon>
    </lineage>
</organism>
<dbReference type="InterPro" id="IPR011042">
    <property type="entry name" value="6-blade_b-propeller_TolB-like"/>
</dbReference>
<dbReference type="InterPro" id="IPR012938">
    <property type="entry name" value="Glc/Sorbosone_DH"/>
</dbReference>
<dbReference type="SUPFAM" id="SSF49785">
    <property type="entry name" value="Galactose-binding domain-like"/>
    <property type="match status" value="2"/>
</dbReference>
<feature type="region of interest" description="Disordered" evidence="2">
    <location>
        <begin position="715"/>
        <end position="748"/>
    </location>
</feature>
<dbReference type="Gene3D" id="3.40.50.880">
    <property type="match status" value="1"/>
</dbReference>
<dbReference type="OrthoDB" id="8217716at2"/>
<protein>
    <submittedName>
        <fullName evidence="6">Glucose/arabinose dehydrogenase</fullName>
    </submittedName>
</protein>
<dbReference type="InterPro" id="IPR005084">
    <property type="entry name" value="CBM6"/>
</dbReference>
<dbReference type="CDD" id="cd00146">
    <property type="entry name" value="PKD"/>
    <property type="match status" value="1"/>
</dbReference>